<dbReference type="InterPro" id="IPR040449">
    <property type="entry name" value="Peptidase_S66_N"/>
</dbReference>
<evidence type="ECO:0000256" key="1">
    <source>
        <dbReference type="ARBA" id="ARBA00010233"/>
    </source>
</evidence>
<evidence type="ECO:0000256" key="6">
    <source>
        <dbReference type="PIRSR" id="PIRSR028757-1"/>
    </source>
</evidence>
<evidence type="ECO:0000313" key="11">
    <source>
        <dbReference type="Proteomes" id="UP000217005"/>
    </source>
</evidence>
<comment type="similarity">
    <text evidence="1">Belongs to the peptidase S66 family.</text>
</comment>
<accession>A0A261SHG8</accession>
<dbReference type="Gene3D" id="3.50.30.60">
    <property type="entry name" value="LD-carboxypeptidase A C-terminal domain-like"/>
    <property type="match status" value="1"/>
</dbReference>
<feature type="active site" description="Charge relay system" evidence="6">
    <location>
        <position position="237"/>
    </location>
</feature>
<feature type="active site" description="Nucleophile" evidence="6">
    <location>
        <position position="142"/>
    </location>
</feature>
<keyword evidence="5" id="KW-0720">Serine protease</keyword>
<keyword evidence="4" id="KW-0378">Hydrolase</keyword>
<dbReference type="GO" id="GO:0004180">
    <property type="term" value="F:carboxypeptidase activity"/>
    <property type="evidence" value="ECO:0007669"/>
    <property type="project" value="UniProtKB-KW"/>
</dbReference>
<evidence type="ECO:0000256" key="7">
    <source>
        <dbReference type="SAM" id="MobiDB-lite"/>
    </source>
</evidence>
<evidence type="ECO:0000256" key="4">
    <source>
        <dbReference type="ARBA" id="ARBA00022801"/>
    </source>
</evidence>
<feature type="compositionally biased region" description="Basic and acidic residues" evidence="7">
    <location>
        <begin position="16"/>
        <end position="32"/>
    </location>
</feature>
<feature type="domain" description="LD-carboxypeptidase C-terminal" evidence="9">
    <location>
        <begin position="206"/>
        <end position="320"/>
    </location>
</feature>
<feature type="active site" description="Charge relay system" evidence="6">
    <location>
        <position position="307"/>
    </location>
</feature>
<feature type="domain" description="LD-carboxypeptidase N-terminal" evidence="8">
    <location>
        <begin position="46"/>
        <end position="162"/>
    </location>
</feature>
<evidence type="ECO:0000256" key="3">
    <source>
        <dbReference type="ARBA" id="ARBA00022670"/>
    </source>
</evidence>
<dbReference type="PANTHER" id="PTHR30237:SF2">
    <property type="entry name" value="MUREIN TETRAPEPTIDE CARBOXYPEPTIDASE"/>
    <property type="match status" value="1"/>
</dbReference>
<dbReference type="Pfam" id="PF02016">
    <property type="entry name" value="Peptidase_S66"/>
    <property type="match status" value="1"/>
</dbReference>
<dbReference type="InterPro" id="IPR003507">
    <property type="entry name" value="S66_fam"/>
</dbReference>
<evidence type="ECO:0000256" key="5">
    <source>
        <dbReference type="ARBA" id="ARBA00022825"/>
    </source>
</evidence>
<name>A0A261SHG8_9BORD</name>
<dbReference type="Pfam" id="PF17676">
    <property type="entry name" value="Peptidase_S66C"/>
    <property type="match status" value="1"/>
</dbReference>
<dbReference type="CDD" id="cd07025">
    <property type="entry name" value="Peptidase_S66"/>
    <property type="match status" value="1"/>
</dbReference>
<feature type="region of interest" description="Disordered" evidence="7">
    <location>
        <begin position="1"/>
        <end position="37"/>
    </location>
</feature>
<dbReference type="GO" id="GO:0008236">
    <property type="term" value="F:serine-type peptidase activity"/>
    <property type="evidence" value="ECO:0007669"/>
    <property type="project" value="UniProtKB-KW"/>
</dbReference>
<dbReference type="EMBL" id="NEVL01000003">
    <property type="protein sequence ID" value="OZI35803.1"/>
    <property type="molecule type" value="Genomic_DNA"/>
</dbReference>
<evidence type="ECO:0000256" key="2">
    <source>
        <dbReference type="ARBA" id="ARBA00022645"/>
    </source>
</evidence>
<gene>
    <name evidence="10" type="ORF">CEG14_12170</name>
</gene>
<dbReference type="PIRSF" id="PIRSF028757">
    <property type="entry name" value="LD-carboxypeptidase"/>
    <property type="match status" value="1"/>
</dbReference>
<dbReference type="OrthoDB" id="9807329at2"/>
<dbReference type="InterPro" id="IPR040921">
    <property type="entry name" value="Peptidase_S66C"/>
</dbReference>
<proteinExistence type="inferred from homology"/>
<sequence length="338" mass="37195">MTQKTKRAAKAAPAHDQAHDHDHDHHGHDHDCGPQCTHTHAAPGGIYLVSPSSAVRDAAELERARERLAAEGYKTTVDRAALAQHQRFAGTDKQRLAGLERAIKQKHPIVMVTRGGYGLSRLLPAIDWKAMADSGKRFVGMSDFTAFNLALLAQTGAESYTGVTAVRDYGLKKTDELTLALFGELMRGELEILSFETRDADPVDARGVLWGGNLAMVTALLGTPYLPRVRGGILFLEDVAEHPYRVERMLIQLHQAGILARQKAIVLGHFSDYKLAPHDQGYDLPEVVKWLRREVKVPVITGLPYGHVDTKATLPIGRKVGIATERGLAHLVLDEHHH</sequence>
<evidence type="ECO:0000313" key="10">
    <source>
        <dbReference type="EMBL" id="OZI35803.1"/>
    </source>
</evidence>
<evidence type="ECO:0000259" key="9">
    <source>
        <dbReference type="Pfam" id="PF17676"/>
    </source>
</evidence>
<dbReference type="RefSeq" id="WP_094826612.1">
    <property type="nucleotide sequence ID" value="NZ_NEVL01000003.1"/>
</dbReference>
<protein>
    <submittedName>
        <fullName evidence="10">LD-carboxypeptidase</fullName>
    </submittedName>
</protein>
<organism evidence="10 11">
    <name type="scientific">Bordetella genomosp. 1</name>
    <dbReference type="NCBI Taxonomy" id="1395607"/>
    <lineage>
        <taxon>Bacteria</taxon>
        <taxon>Pseudomonadati</taxon>
        <taxon>Pseudomonadota</taxon>
        <taxon>Betaproteobacteria</taxon>
        <taxon>Burkholderiales</taxon>
        <taxon>Alcaligenaceae</taxon>
        <taxon>Bordetella</taxon>
    </lineage>
</organism>
<dbReference type="PANTHER" id="PTHR30237">
    <property type="entry name" value="MURAMOYLTETRAPEPTIDE CARBOXYPEPTIDASE"/>
    <property type="match status" value="1"/>
</dbReference>
<dbReference type="SUPFAM" id="SSF52317">
    <property type="entry name" value="Class I glutamine amidotransferase-like"/>
    <property type="match status" value="1"/>
</dbReference>
<evidence type="ECO:0000259" key="8">
    <source>
        <dbReference type="Pfam" id="PF02016"/>
    </source>
</evidence>
<reference evidence="10 11" key="1">
    <citation type="submission" date="2017-05" db="EMBL/GenBank/DDBJ databases">
        <title>Complete and WGS of Bordetella genogroups.</title>
        <authorList>
            <person name="Spilker T."/>
            <person name="LiPuma J."/>
        </authorList>
    </citation>
    <scope>NUCLEOTIDE SEQUENCE [LARGE SCALE GENOMIC DNA]</scope>
    <source>
        <strain evidence="10 11">AU17610</strain>
    </source>
</reference>
<dbReference type="GO" id="GO:0006508">
    <property type="term" value="P:proteolysis"/>
    <property type="evidence" value="ECO:0007669"/>
    <property type="project" value="UniProtKB-KW"/>
</dbReference>
<dbReference type="InterPro" id="IPR027461">
    <property type="entry name" value="Carboxypeptidase_A_C_sf"/>
</dbReference>
<dbReference type="Proteomes" id="UP000217005">
    <property type="component" value="Unassembled WGS sequence"/>
</dbReference>
<keyword evidence="3" id="KW-0645">Protease</keyword>
<keyword evidence="2 10" id="KW-0121">Carboxypeptidase</keyword>
<comment type="caution">
    <text evidence="10">The sequence shown here is derived from an EMBL/GenBank/DDBJ whole genome shotgun (WGS) entry which is preliminary data.</text>
</comment>
<dbReference type="Gene3D" id="3.40.50.10740">
    <property type="entry name" value="Class I glutamine amidotransferase-like"/>
    <property type="match status" value="1"/>
</dbReference>
<dbReference type="AlphaFoldDB" id="A0A261SHG8"/>
<dbReference type="InterPro" id="IPR029062">
    <property type="entry name" value="Class_I_gatase-like"/>
</dbReference>
<dbReference type="SUPFAM" id="SSF141986">
    <property type="entry name" value="LD-carboxypeptidase A C-terminal domain-like"/>
    <property type="match status" value="1"/>
</dbReference>
<dbReference type="InterPro" id="IPR027478">
    <property type="entry name" value="LdcA_N"/>
</dbReference>